<dbReference type="Proteomes" id="UP000251835">
    <property type="component" value="Unassembled WGS sequence"/>
</dbReference>
<proteinExistence type="predicted"/>
<evidence type="ECO:0000256" key="2">
    <source>
        <dbReference type="ARBA" id="ARBA00022679"/>
    </source>
</evidence>
<evidence type="ECO:0000256" key="1">
    <source>
        <dbReference type="ARBA" id="ARBA00022603"/>
    </source>
</evidence>
<organism evidence="5 6">
    <name type="scientific">Balneicella halophila</name>
    <dbReference type="NCBI Taxonomy" id="1537566"/>
    <lineage>
        <taxon>Bacteria</taxon>
        <taxon>Pseudomonadati</taxon>
        <taxon>Bacteroidota</taxon>
        <taxon>Bacteroidia</taxon>
        <taxon>Bacteroidales</taxon>
        <taxon>Balneicellaceae</taxon>
        <taxon>Balneicella</taxon>
    </lineage>
</organism>
<dbReference type="EMBL" id="QENZ01000003">
    <property type="protein sequence ID" value="PVX52037.1"/>
    <property type="molecule type" value="Genomic_DNA"/>
</dbReference>
<dbReference type="InterPro" id="IPR016461">
    <property type="entry name" value="COMT-like"/>
</dbReference>
<keyword evidence="6" id="KW-1185">Reference proteome</keyword>
<dbReference type="PANTHER" id="PTHR44068">
    <property type="entry name" value="ZGC:194242"/>
    <property type="match status" value="1"/>
</dbReference>
<dbReference type="CDD" id="cd02440">
    <property type="entry name" value="AdoMet_MTases"/>
    <property type="match status" value="1"/>
</dbReference>
<keyword evidence="2" id="KW-0808">Transferase</keyword>
<dbReference type="Gene3D" id="3.40.50.150">
    <property type="entry name" value="Vaccinia Virus protein VP39"/>
    <property type="match status" value="1"/>
</dbReference>
<dbReference type="GO" id="GO:0032259">
    <property type="term" value="P:methylation"/>
    <property type="evidence" value="ECO:0007669"/>
    <property type="project" value="UniProtKB-KW"/>
</dbReference>
<keyword evidence="3" id="KW-0949">S-adenosyl-L-methionine</keyword>
<dbReference type="InterPro" id="IPR029063">
    <property type="entry name" value="SAM-dependent_MTases_sf"/>
</dbReference>
<comment type="caution">
    <text evidence="5">The sequence shown here is derived from an EMBL/GenBank/DDBJ whole genome shotgun (WGS) entry which is preliminary data.</text>
</comment>
<evidence type="ECO:0000256" key="4">
    <source>
        <dbReference type="ARBA" id="ARBA00022884"/>
    </source>
</evidence>
<reference evidence="5 6" key="1">
    <citation type="submission" date="2018-05" db="EMBL/GenBank/DDBJ databases">
        <title>Genomic Encyclopedia of Type Strains, Phase IV (KMG-IV): sequencing the most valuable type-strain genomes for metagenomic binning, comparative biology and taxonomic classification.</title>
        <authorList>
            <person name="Goeker M."/>
        </authorList>
    </citation>
    <scope>NUCLEOTIDE SEQUENCE [LARGE SCALE GENOMIC DNA]</scope>
    <source>
        <strain evidence="5 6">DSM 28579</strain>
    </source>
</reference>
<dbReference type="PROSITE" id="PS51683">
    <property type="entry name" value="SAM_OMT_II"/>
    <property type="match status" value="1"/>
</dbReference>
<name>A0A7L4US53_BALHA</name>
<gene>
    <name evidence="5" type="ORF">C7377_0332</name>
</gene>
<accession>A0A7L4US53</accession>
<keyword evidence="1 5" id="KW-0489">Methyltransferase</keyword>
<evidence type="ECO:0000256" key="3">
    <source>
        <dbReference type="ARBA" id="ARBA00022691"/>
    </source>
</evidence>
<dbReference type="SUPFAM" id="SSF53335">
    <property type="entry name" value="S-adenosyl-L-methionine-dependent methyltransferases"/>
    <property type="match status" value="1"/>
</dbReference>
<dbReference type="GO" id="GO:0008168">
    <property type="term" value="F:methyltransferase activity"/>
    <property type="evidence" value="ECO:0007669"/>
    <property type="project" value="UniProtKB-KW"/>
</dbReference>
<dbReference type="InterPro" id="IPR050447">
    <property type="entry name" value="Erg6_SMT_methyltransf"/>
</dbReference>
<keyword evidence="4" id="KW-0694">RNA-binding</keyword>
<dbReference type="AlphaFoldDB" id="A0A7L4US53"/>
<protein>
    <submittedName>
        <fullName evidence="5">Ribosomal RNA adenine dimethylase</fullName>
    </submittedName>
</protein>
<evidence type="ECO:0000313" key="5">
    <source>
        <dbReference type="EMBL" id="PVX52037.1"/>
    </source>
</evidence>
<dbReference type="GO" id="GO:0003723">
    <property type="term" value="F:RNA binding"/>
    <property type="evidence" value="ECO:0007669"/>
    <property type="project" value="UniProtKB-KW"/>
</dbReference>
<dbReference type="Pfam" id="PF00398">
    <property type="entry name" value="RrnaAD"/>
    <property type="match status" value="1"/>
</dbReference>
<dbReference type="PANTHER" id="PTHR44068:SF11">
    <property type="entry name" value="GERANYL DIPHOSPHATE 2-C-METHYLTRANSFERASE"/>
    <property type="match status" value="1"/>
</dbReference>
<evidence type="ECO:0000313" key="6">
    <source>
        <dbReference type="Proteomes" id="UP000251835"/>
    </source>
</evidence>
<sequence length="266" mass="29994">MQNSNLDVDTKTDITIAPGHWVLARMGKRVLRPGGKELTKKMIDNLNITKDDEVVEFAPGMGFTAEIVNKKNPKTYTAVELNDEAANRLKNIFDKENQKIIIGNAMDTKLPDASADKVYGEAMLTMQNDKQKMQIINEAYRILKKGGRYGVHEISLKSDKISPEIKLGIQKDLAHGIKVNARPLTTKEWTELFEKAGFKLVKVAYNPMHLLEPGRIINDEGLFRALKIGFNTLTHAKARKRIKEVRASFVKNEKHMQAISIVAEKL</sequence>
<dbReference type="InterPro" id="IPR001737">
    <property type="entry name" value="KsgA/Erm"/>
</dbReference>